<evidence type="ECO:0000256" key="10">
    <source>
        <dbReference type="ARBA" id="ARBA00049244"/>
    </source>
</evidence>
<evidence type="ECO:0000259" key="13">
    <source>
        <dbReference type="SMART" id="SM00382"/>
    </source>
</evidence>
<dbReference type="PANTHER" id="PTHR11669:SF0">
    <property type="entry name" value="PROTEIN STICHEL-LIKE 2"/>
    <property type="match status" value="1"/>
</dbReference>
<dbReference type="InterPro" id="IPR045085">
    <property type="entry name" value="HLD_clamp_pol_III_gamma_tau"/>
</dbReference>
<dbReference type="GO" id="GO:0003677">
    <property type="term" value="F:DNA binding"/>
    <property type="evidence" value="ECO:0007669"/>
    <property type="project" value="InterPro"/>
</dbReference>
<evidence type="ECO:0000256" key="3">
    <source>
        <dbReference type="ARBA" id="ARBA00022695"/>
    </source>
</evidence>
<dbReference type="Pfam" id="PF12170">
    <property type="entry name" value="DNA_pol3_tau_5"/>
    <property type="match status" value="1"/>
</dbReference>
<dbReference type="NCBIfam" id="TIGR02397">
    <property type="entry name" value="dnaX_nterm"/>
    <property type="match status" value="1"/>
</dbReference>
<dbReference type="FunFam" id="1.10.8.60:FF:000013">
    <property type="entry name" value="DNA polymerase III subunit gamma/tau"/>
    <property type="match status" value="1"/>
</dbReference>
<dbReference type="Gene3D" id="3.40.50.300">
    <property type="entry name" value="P-loop containing nucleotide triphosphate hydrolases"/>
    <property type="match status" value="1"/>
</dbReference>
<keyword evidence="4 11" id="KW-0235">DNA replication</keyword>
<evidence type="ECO:0000256" key="11">
    <source>
        <dbReference type="RuleBase" id="RU364063"/>
    </source>
</evidence>
<protein>
    <recommendedName>
        <fullName evidence="11">DNA polymerase III subunit gamma/tau</fullName>
        <ecNumber evidence="11">2.7.7.7</ecNumber>
    </recommendedName>
</protein>
<dbReference type="GO" id="GO:0005524">
    <property type="term" value="F:ATP binding"/>
    <property type="evidence" value="ECO:0007669"/>
    <property type="project" value="UniProtKB-KW"/>
</dbReference>
<keyword evidence="8 11" id="KW-0067">ATP-binding</keyword>
<dbReference type="FunFam" id="3.40.50.300:FF:000014">
    <property type="entry name" value="DNA polymerase III subunit gamma/tau"/>
    <property type="match status" value="1"/>
</dbReference>
<evidence type="ECO:0000313" key="14">
    <source>
        <dbReference type="EMBL" id="SCC08877.1"/>
    </source>
</evidence>
<dbReference type="Pfam" id="PF13177">
    <property type="entry name" value="DNA_pol3_delta2"/>
    <property type="match status" value="1"/>
</dbReference>
<evidence type="ECO:0000256" key="7">
    <source>
        <dbReference type="ARBA" id="ARBA00022833"/>
    </source>
</evidence>
<dbReference type="InterPro" id="IPR003593">
    <property type="entry name" value="AAA+_ATPase"/>
</dbReference>
<dbReference type="InterPro" id="IPR022754">
    <property type="entry name" value="DNA_pol_III_gamma-3"/>
</dbReference>
<dbReference type="GO" id="GO:0003887">
    <property type="term" value="F:DNA-directed DNA polymerase activity"/>
    <property type="evidence" value="ECO:0007669"/>
    <property type="project" value="UniProtKB-KW"/>
</dbReference>
<dbReference type="Gene3D" id="1.20.272.10">
    <property type="match status" value="1"/>
</dbReference>
<name>A0A1C4BPT3_9GAMM</name>
<keyword evidence="5" id="KW-0479">Metal-binding</keyword>
<dbReference type="NCBIfam" id="NF005942">
    <property type="entry name" value="PRK07994.1"/>
    <property type="match status" value="1"/>
</dbReference>
<dbReference type="FunFam" id="1.20.272.10:FF:000003">
    <property type="entry name" value="DNA polymerase III subunit gamma/tau"/>
    <property type="match status" value="1"/>
</dbReference>
<evidence type="ECO:0000256" key="8">
    <source>
        <dbReference type="ARBA" id="ARBA00022840"/>
    </source>
</evidence>
<evidence type="ECO:0000313" key="15">
    <source>
        <dbReference type="Proteomes" id="UP000199698"/>
    </source>
</evidence>
<organism evidence="14 15">
    <name type="scientific">Gilliamella intestini</name>
    <dbReference type="NCBI Taxonomy" id="1798183"/>
    <lineage>
        <taxon>Bacteria</taxon>
        <taxon>Pseudomonadati</taxon>
        <taxon>Pseudomonadota</taxon>
        <taxon>Gammaproteobacteria</taxon>
        <taxon>Orbales</taxon>
        <taxon>Orbaceae</taxon>
        <taxon>Gilliamella</taxon>
    </lineage>
</organism>
<dbReference type="SUPFAM" id="SSF52540">
    <property type="entry name" value="P-loop containing nucleoside triphosphate hydrolases"/>
    <property type="match status" value="1"/>
</dbReference>
<keyword evidence="9 11" id="KW-0239">DNA-directed DNA polymerase</keyword>
<dbReference type="InterPro" id="IPR038249">
    <property type="entry name" value="PolIII_tau_V_sf"/>
</dbReference>
<feature type="domain" description="AAA+ ATPase" evidence="13">
    <location>
        <begin position="40"/>
        <end position="181"/>
    </location>
</feature>
<dbReference type="NCBIfam" id="NF004046">
    <property type="entry name" value="PRK05563.1"/>
    <property type="match status" value="1"/>
</dbReference>
<comment type="function">
    <text evidence="11">DNA polymerase III is a complex, multichain enzyme responsible for most of the replicative synthesis in bacteria. This DNA polymerase also exhibits 3' to 5' exonuclease activity.</text>
</comment>
<feature type="region of interest" description="Disordered" evidence="12">
    <location>
        <begin position="546"/>
        <end position="571"/>
    </location>
</feature>
<comment type="catalytic activity">
    <reaction evidence="10 11">
        <text>DNA(n) + a 2'-deoxyribonucleoside 5'-triphosphate = DNA(n+1) + diphosphate</text>
        <dbReference type="Rhea" id="RHEA:22508"/>
        <dbReference type="Rhea" id="RHEA-COMP:17339"/>
        <dbReference type="Rhea" id="RHEA-COMP:17340"/>
        <dbReference type="ChEBI" id="CHEBI:33019"/>
        <dbReference type="ChEBI" id="CHEBI:61560"/>
        <dbReference type="ChEBI" id="CHEBI:173112"/>
        <dbReference type="EC" id="2.7.7.7"/>
    </reaction>
</comment>
<dbReference type="SMART" id="SM00382">
    <property type="entry name" value="AAA"/>
    <property type="match status" value="1"/>
</dbReference>
<dbReference type="Pfam" id="PF22608">
    <property type="entry name" value="DNAX_ATPase_lid"/>
    <property type="match status" value="1"/>
</dbReference>
<dbReference type="Pfam" id="PF12169">
    <property type="entry name" value="DNA_pol3_gamma3"/>
    <property type="match status" value="1"/>
</dbReference>
<dbReference type="CDD" id="cd18137">
    <property type="entry name" value="HLD_clamp_pol_III_gamma_tau"/>
    <property type="match status" value="1"/>
</dbReference>
<dbReference type="InterPro" id="IPR008921">
    <property type="entry name" value="DNA_pol3_clamp-load_cplx_C"/>
</dbReference>
<dbReference type="PANTHER" id="PTHR11669">
    <property type="entry name" value="REPLICATION FACTOR C / DNA POLYMERASE III GAMMA-TAU SUBUNIT"/>
    <property type="match status" value="1"/>
</dbReference>
<dbReference type="InterPro" id="IPR021029">
    <property type="entry name" value="DNA_pol_III_tau_dom-5"/>
</dbReference>
<keyword evidence="7" id="KW-0862">Zinc</keyword>
<keyword evidence="3 11" id="KW-0548">Nucleotidyltransferase</keyword>
<gene>
    <name evidence="11" type="primary">dnaX</name>
    <name evidence="14" type="ORF">GA0061080_102317</name>
</gene>
<dbReference type="Gene3D" id="1.10.8.60">
    <property type="match status" value="1"/>
</dbReference>
<comment type="similarity">
    <text evidence="1 11">Belongs to the DnaX/STICHEL family.</text>
</comment>
<dbReference type="CDD" id="cd00009">
    <property type="entry name" value="AAA"/>
    <property type="match status" value="1"/>
</dbReference>
<sequence length="748" mass="83016">MVIMSYQVLARKWRPKSFSEVVGQEHVLKILSNALSLGRVHHAYLFSGTRGVGKTSIARLLAKGLNCETGITATPCGVCDNCRDIEQGRFVDLLEIDAASRTKVEDTREILDNIQYLPTKGRFKVYLIDEVHMLSRSSFNALLKTLEEPPEHVKFLLATTDPQKLPITILSRCLHLHLNVLDTALISKQLDHILQLEQISHAPKAIGLLAKAANGSMRDALSLTDQAIALGNGMVDAESVAVMLGTLDKSIPFSLVEALHHGDGNALMQQIEAAAMQGADWDNLLAETITLLHQIALLQVVPTALGDYTDNEERIRFLAQYMAPNDVQLFYQILLMGRKELAFAPDKKIGVEMSFLRALAFMPKAVDAVVPPTVLQPQTQTQTQTQHQAQAIEQTNVSKQAEGNKSVNSQTQISHATLAQATKAQQLSQLEYNAVNHSEPVKSSSLKKQQPFSAPLSEPKQSQNSSKPVSDKSPVTSPKVEKMAKSGNDDLAIPDDVSTVTKSILEMRMQLMKEEQNPKKSKTVEAKAQPKSPVINASLERIKQNSVPVESINTDNNDSHVDNDSDNGNDEEEITAENYQWQASGLIPMKEEIVVDTKAFRESLNGEKTPEMTKKLIEEMAQKDAWCAEIEQLDLSPLIKQIFVNSAVEQTDNETIVLHLRSNVKHLINSVSNVIKVKKALCKHRNQELDVNIIIDDDLNYKTPIEMREELYQEKLAQAKITIAEDPKVATICRYFDAKIDEASVRPV</sequence>
<evidence type="ECO:0000256" key="5">
    <source>
        <dbReference type="ARBA" id="ARBA00022723"/>
    </source>
</evidence>
<dbReference type="EC" id="2.7.7.7" evidence="11"/>
<evidence type="ECO:0000256" key="6">
    <source>
        <dbReference type="ARBA" id="ARBA00022741"/>
    </source>
</evidence>
<feature type="compositionally biased region" description="Polar residues" evidence="12">
    <location>
        <begin position="459"/>
        <end position="476"/>
    </location>
</feature>
<evidence type="ECO:0000256" key="9">
    <source>
        <dbReference type="ARBA" id="ARBA00022932"/>
    </source>
</evidence>
<keyword evidence="6 11" id="KW-0547">Nucleotide-binding</keyword>
<keyword evidence="15" id="KW-1185">Reference proteome</keyword>
<dbReference type="InterPro" id="IPR012763">
    <property type="entry name" value="DNA_pol_III_sug/sutau_N"/>
</dbReference>
<dbReference type="GO" id="GO:0009360">
    <property type="term" value="C:DNA polymerase III complex"/>
    <property type="evidence" value="ECO:0007669"/>
    <property type="project" value="InterPro"/>
</dbReference>
<reference evidence="15" key="1">
    <citation type="submission" date="2016-08" db="EMBL/GenBank/DDBJ databases">
        <authorList>
            <person name="Varghese N."/>
            <person name="Submissions Spin"/>
        </authorList>
    </citation>
    <scope>NUCLEOTIDE SEQUENCE [LARGE SCALE GENOMIC DNA]</scope>
    <source>
        <strain evidence="15">R-53144</strain>
    </source>
</reference>
<dbReference type="GO" id="GO:0006261">
    <property type="term" value="P:DNA-templated DNA replication"/>
    <property type="evidence" value="ECO:0007669"/>
    <property type="project" value="TreeGrafter"/>
</dbReference>
<evidence type="ECO:0000256" key="4">
    <source>
        <dbReference type="ARBA" id="ARBA00022705"/>
    </source>
</evidence>
<dbReference type="GO" id="GO:0046872">
    <property type="term" value="F:metal ion binding"/>
    <property type="evidence" value="ECO:0007669"/>
    <property type="project" value="UniProtKB-KW"/>
</dbReference>
<dbReference type="InterPro" id="IPR050238">
    <property type="entry name" value="DNA_Rep/Repair_Clamp_Loader"/>
</dbReference>
<accession>A0A1C4BPT3</accession>
<dbReference type="Gene3D" id="3.30.300.150">
    <property type="entry name" value="DNA polymerase III, tau subunit, domain V"/>
    <property type="match status" value="1"/>
</dbReference>
<feature type="compositionally biased region" description="Polar residues" evidence="12">
    <location>
        <begin position="441"/>
        <end position="452"/>
    </location>
</feature>
<evidence type="ECO:0000256" key="2">
    <source>
        <dbReference type="ARBA" id="ARBA00022679"/>
    </source>
</evidence>
<evidence type="ECO:0000256" key="1">
    <source>
        <dbReference type="ARBA" id="ARBA00006360"/>
    </source>
</evidence>
<dbReference type="PRINTS" id="PR00300">
    <property type="entry name" value="CLPPROTEASEA"/>
</dbReference>
<feature type="compositionally biased region" description="Basic and acidic residues" evidence="12">
    <location>
        <begin position="479"/>
        <end position="488"/>
    </location>
</feature>
<keyword evidence="2 11" id="KW-0808">Transferase</keyword>
<proteinExistence type="inferred from homology"/>
<dbReference type="SUPFAM" id="SSF48019">
    <property type="entry name" value="post-AAA+ oligomerization domain-like"/>
    <property type="match status" value="1"/>
</dbReference>
<dbReference type="STRING" id="1798183.GA0061080_102317"/>
<dbReference type="InterPro" id="IPR001270">
    <property type="entry name" value="ClpA/B"/>
</dbReference>
<comment type="subunit">
    <text evidence="11">DNA polymerase III contains a core (composed of alpha, epsilon and theta chains) that associates with a tau subunit. This core dimerizes to form the POLIII' complex. PolIII' associates with the gamma complex (composed of gamma, delta, delta', psi and chi chains) and with the beta chain to form the complete DNA polymerase III complex.</text>
</comment>
<dbReference type="AlphaFoldDB" id="A0A1C4BPT3"/>
<dbReference type="InterPro" id="IPR027417">
    <property type="entry name" value="P-loop_NTPase"/>
</dbReference>
<feature type="region of interest" description="Disordered" evidence="12">
    <location>
        <begin position="438"/>
        <end position="495"/>
    </location>
</feature>
<evidence type="ECO:0000256" key="12">
    <source>
        <dbReference type="SAM" id="MobiDB-lite"/>
    </source>
</evidence>
<dbReference type="EMBL" id="FMBA01000023">
    <property type="protein sequence ID" value="SCC08877.1"/>
    <property type="molecule type" value="Genomic_DNA"/>
</dbReference>
<dbReference type="Proteomes" id="UP000199698">
    <property type="component" value="Unassembled WGS sequence"/>
</dbReference>